<evidence type="ECO:0000313" key="1">
    <source>
        <dbReference type="EMBL" id="CAK9061144.1"/>
    </source>
</evidence>
<keyword evidence="2" id="KW-1185">Reference proteome</keyword>
<name>A0ABP0NEC1_9DINO</name>
<sequence>MSQTAQLYTTVDRILNSQRILSLPLADRYTLAGKVAAVPEEFGRLIERLASTVATAMSEASALNALYLLEICKELVPGFKEKIPEKRFEAAADLSMHQRAKDFVLQGQRPSEWAVGEQPKGTLILMPEQEQEGDLLTETGKVVSDATKFVGGAAFGGVGLVTDTLGITKNAEEHLATGAEEAVDLVGHSVNGLVDAVDYGLDGTAHDLKRKGVVGAVGDGVADAVDIVSDFVSDTVTGIADGVHGMLNFATGTEDTAAAPESHLVKIVIAELIGAERTLGLRIENRLITAFTKPEAARFGWRLGDCIQAVGRQRTPTQEVMLEKIAAFKEDLRTNGTPMEFLVERLGARP</sequence>
<comment type="caution">
    <text evidence="1">The sequence shown here is derived from an EMBL/GenBank/DDBJ whole genome shotgun (WGS) entry which is preliminary data.</text>
</comment>
<evidence type="ECO:0000313" key="2">
    <source>
        <dbReference type="Proteomes" id="UP001642484"/>
    </source>
</evidence>
<gene>
    <name evidence="1" type="ORF">CCMP2556_LOCUS30072</name>
</gene>
<organism evidence="1 2">
    <name type="scientific">Durusdinium trenchii</name>
    <dbReference type="NCBI Taxonomy" id="1381693"/>
    <lineage>
        <taxon>Eukaryota</taxon>
        <taxon>Sar</taxon>
        <taxon>Alveolata</taxon>
        <taxon>Dinophyceae</taxon>
        <taxon>Suessiales</taxon>
        <taxon>Symbiodiniaceae</taxon>
        <taxon>Durusdinium</taxon>
    </lineage>
</organism>
<evidence type="ECO:0008006" key="3">
    <source>
        <dbReference type="Google" id="ProtNLM"/>
    </source>
</evidence>
<dbReference type="EMBL" id="CAXAMN010021584">
    <property type="protein sequence ID" value="CAK9061144.1"/>
    <property type="molecule type" value="Genomic_DNA"/>
</dbReference>
<proteinExistence type="predicted"/>
<accession>A0ABP0NEC1</accession>
<protein>
    <recommendedName>
        <fullName evidence="3">PDZ domain-containing protein</fullName>
    </recommendedName>
</protein>
<reference evidence="1 2" key="1">
    <citation type="submission" date="2024-02" db="EMBL/GenBank/DDBJ databases">
        <authorList>
            <person name="Chen Y."/>
            <person name="Shah S."/>
            <person name="Dougan E. K."/>
            <person name="Thang M."/>
            <person name="Chan C."/>
        </authorList>
    </citation>
    <scope>NUCLEOTIDE SEQUENCE [LARGE SCALE GENOMIC DNA]</scope>
</reference>
<dbReference type="Proteomes" id="UP001642484">
    <property type="component" value="Unassembled WGS sequence"/>
</dbReference>